<dbReference type="InterPro" id="IPR016047">
    <property type="entry name" value="M23ase_b-sheet_dom"/>
</dbReference>
<proteinExistence type="predicted"/>
<evidence type="ECO:0000259" key="3">
    <source>
        <dbReference type="Pfam" id="PF01551"/>
    </source>
</evidence>
<dbReference type="Pfam" id="PF01551">
    <property type="entry name" value="Peptidase_M23"/>
    <property type="match status" value="1"/>
</dbReference>
<dbReference type="Gene3D" id="2.70.70.10">
    <property type="entry name" value="Glucose Permease (Domain IIA)"/>
    <property type="match status" value="1"/>
</dbReference>
<evidence type="ECO:0000256" key="2">
    <source>
        <dbReference type="SAM" id="SignalP"/>
    </source>
</evidence>
<dbReference type="PANTHER" id="PTHR21666">
    <property type="entry name" value="PEPTIDASE-RELATED"/>
    <property type="match status" value="1"/>
</dbReference>
<accession>A0A1G2GWT0</accession>
<dbReference type="STRING" id="1802126.A3B25_03565"/>
<reference evidence="4 5" key="1">
    <citation type="journal article" date="2016" name="Nat. Commun.">
        <title>Thousands of microbial genomes shed light on interconnected biogeochemical processes in an aquifer system.</title>
        <authorList>
            <person name="Anantharaman K."/>
            <person name="Brown C.T."/>
            <person name="Hug L.A."/>
            <person name="Sharon I."/>
            <person name="Castelle C.J."/>
            <person name="Probst A.J."/>
            <person name="Thomas B.C."/>
            <person name="Singh A."/>
            <person name="Wilkins M.J."/>
            <person name="Karaoz U."/>
            <person name="Brodie E.L."/>
            <person name="Williams K.H."/>
            <person name="Hubbard S.S."/>
            <person name="Banfield J.F."/>
        </authorList>
    </citation>
    <scope>NUCLEOTIDE SEQUENCE [LARGE SCALE GENOMIC DNA]</scope>
</reference>
<feature type="coiled-coil region" evidence="1">
    <location>
        <begin position="46"/>
        <end position="94"/>
    </location>
</feature>
<dbReference type="CDD" id="cd12797">
    <property type="entry name" value="M23_peptidase"/>
    <property type="match status" value="1"/>
</dbReference>
<feature type="signal peptide" evidence="2">
    <location>
        <begin position="1"/>
        <end position="28"/>
    </location>
</feature>
<dbReference type="EMBL" id="MHNW01000004">
    <property type="protein sequence ID" value="OGZ54667.1"/>
    <property type="molecule type" value="Genomic_DNA"/>
</dbReference>
<comment type="caution">
    <text evidence="4">The sequence shown here is derived from an EMBL/GenBank/DDBJ whole genome shotgun (WGS) entry which is preliminary data.</text>
</comment>
<name>A0A1G2GWT0_9BACT</name>
<dbReference type="GO" id="GO:0004222">
    <property type="term" value="F:metalloendopeptidase activity"/>
    <property type="evidence" value="ECO:0007669"/>
    <property type="project" value="TreeGrafter"/>
</dbReference>
<gene>
    <name evidence="4" type="ORF">A3B25_03565</name>
</gene>
<evidence type="ECO:0000313" key="5">
    <source>
        <dbReference type="Proteomes" id="UP000179106"/>
    </source>
</evidence>
<dbReference type="AlphaFoldDB" id="A0A1G2GWT0"/>
<evidence type="ECO:0000256" key="1">
    <source>
        <dbReference type="SAM" id="Coils"/>
    </source>
</evidence>
<dbReference type="InterPro" id="IPR050570">
    <property type="entry name" value="Cell_wall_metabolism_enzyme"/>
</dbReference>
<keyword evidence="2" id="KW-0732">Signal</keyword>
<keyword evidence="1" id="KW-0175">Coiled coil</keyword>
<dbReference type="InterPro" id="IPR011055">
    <property type="entry name" value="Dup_hybrid_motif"/>
</dbReference>
<sequence>MKMKFRAKKIFASYVACMFAISSSLALAFAQNAQQSSTIPAALMSRDDLAAQIQEKAKQLETIDKELQSTRATLKNVKGERVTLQRELNNLVGNISQLNLSLKSDEINIQKLSLEVESLGYDLEDISQSIQDKKDAIEKIILEFQKNEHQNNNLLAIFLRSSSLADGVMEIQTLNNLQNQLVIDVGSLRGAQDEYNQKIQVASSKKNSIASHKRDSENKKLIIQDQQEERTALLKQTKNKESVFTQQITQLEKLQQQIANEIESLDSVLRTKIDPATLPPLKPGILLWPVETGKSAISQGYGSTDFAQVTYGSKWHNGVDFGIPIGTPVIAAEDGAVVAVGNNDLYCPRAAYGKFIAIKNNNNLVTLYAHLSRQIVQIGQQVKRGDVIGYSGKTGWATGPHLHFTVFAAPTFYMRPTKSCGPVPQGGDMNPLGYL</sequence>
<feature type="chain" id="PRO_5009583009" description="M23ase beta-sheet core domain-containing protein" evidence="2">
    <location>
        <begin position="29"/>
        <end position="435"/>
    </location>
</feature>
<dbReference type="Gene3D" id="6.10.250.3150">
    <property type="match status" value="1"/>
</dbReference>
<protein>
    <recommendedName>
        <fullName evidence="3">M23ase beta-sheet core domain-containing protein</fullName>
    </recommendedName>
</protein>
<dbReference type="PANTHER" id="PTHR21666:SF270">
    <property type="entry name" value="MUREIN HYDROLASE ACTIVATOR ENVC"/>
    <property type="match status" value="1"/>
</dbReference>
<dbReference type="SUPFAM" id="SSF51261">
    <property type="entry name" value="Duplicated hybrid motif"/>
    <property type="match status" value="1"/>
</dbReference>
<dbReference type="Proteomes" id="UP000179106">
    <property type="component" value="Unassembled WGS sequence"/>
</dbReference>
<feature type="domain" description="M23ase beta-sheet core" evidence="3">
    <location>
        <begin position="316"/>
        <end position="406"/>
    </location>
</feature>
<evidence type="ECO:0000313" key="4">
    <source>
        <dbReference type="EMBL" id="OGZ54667.1"/>
    </source>
</evidence>
<organism evidence="4 5">
    <name type="scientific">Candidatus Ryanbacteria bacterium RIFCSPLOWO2_01_FULL_48_26</name>
    <dbReference type="NCBI Taxonomy" id="1802126"/>
    <lineage>
        <taxon>Bacteria</taxon>
        <taxon>Candidatus Ryaniibacteriota</taxon>
    </lineage>
</organism>